<name>A0A8H3LXY9_9GLOM</name>
<dbReference type="OrthoDB" id="2427805at2759"/>
<reference evidence="2" key="1">
    <citation type="submission" date="2019-10" db="EMBL/GenBank/DDBJ databases">
        <title>Conservation and host-specific expression of non-tandemly repeated heterogenous ribosome RNA gene in arbuscular mycorrhizal fungi.</title>
        <authorList>
            <person name="Maeda T."/>
            <person name="Kobayashi Y."/>
            <person name="Nakagawa T."/>
            <person name="Ezawa T."/>
            <person name="Yamaguchi K."/>
            <person name="Bino T."/>
            <person name="Nishimoto Y."/>
            <person name="Shigenobu S."/>
            <person name="Kawaguchi M."/>
        </authorList>
    </citation>
    <scope>NUCLEOTIDE SEQUENCE</scope>
    <source>
        <strain evidence="2">HR1</strain>
    </source>
</reference>
<protein>
    <submittedName>
        <fullName evidence="2">Uncharacterized protein</fullName>
    </submittedName>
</protein>
<organism evidence="2 3">
    <name type="scientific">Rhizophagus clarus</name>
    <dbReference type="NCBI Taxonomy" id="94130"/>
    <lineage>
        <taxon>Eukaryota</taxon>
        <taxon>Fungi</taxon>
        <taxon>Fungi incertae sedis</taxon>
        <taxon>Mucoromycota</taxon>
        <taxon>Glomeromycotina</taxon>
        <taxon>Glomeromycetes</taxon>
        <taxon>Glomerales</taxon>
        <taxon>Glomeraceae</taxon>
        <taxon>Rhizophagus</taxon>
    </lineage>
</organism>
<accession>A0A8H3LXY9</accession>
<feature type="region of interest" description="Disordered" evidence="1">
    <location>
        <begin position="214"/>
        <end position="236"/>
    </location>
</feature>
<dbReference type="EMBL" id="BLAL01000234">
    <property type="protein sequence ID" value="GES94360.1"/>
    <property type="molecule type" value="Genomic_DNA"/>
</dbReference>
<evidence type="ECO:0000313" key="2">
    <source>
        <dbReference type="EMBL" id="GES94360.1"/>
    </source>
</evidence>
<dbReference type="AlphaFoldDB" id="A0A8H3LXY9"/>
<dbReference type="Proteomes" id="UP000615446">
    <property type="component" value="Unassembled WGS sequence"/>
</dbReference>
<proteinExistence type="predicted"/>
<feature type="compositionally biased region" description="Basic and acidic residues" evidence="1">
    <location>
        <begin position="223"/>
        <end position="236"/>
    </location>
</feature>
<gene>
    <name evidence="2" type="ORF">RCL2_002109600</name>
</gene>
<feature type="region of interest" description="Disordered" evidence="1">
    <location>
        <begin position="173"/>
        <end position="192"/>
    </location>
</feature>
<evidence type="ECO:0000313" key="3">
    <source>
        <dbReference type="Proteomes" id="UP000615446"/>
    </source>
</evidence>
<evidence type="ECO:0000256" key="1">
    <source>
        <dbReference type="SAM" id="MobiDB-lite"/>
    </source>
</evidence>
<sequence>MSQWQLSEVHESKVINSKPENKASYLSFAEQCEEKGPITFKAKPDPELIIKSTPDKLCVTTYFLEECSIEEFKQKIEACLTSLKAIADTQEDIRGERAKVLLDKYKKAIFGTSHEANAGAQKIFGISCRSRLWVNLALAPLGRRKSLGLADVQDFGSTLWDAISDGKIRDIKSVNESQAEPNENRKENSSDSRITTLITMKLKTMTKPKIDLIRGEGSSTASSDRKNDDMNCEENRKKIGRKGDGIFRLIGDRLEFGAIEAGRKWEGKSGRKYIKDSLKLNRWDVT</sequence>
<comment type="caution">
    <text evidence="2">The sequence shown here is derived from an EMBL/GenBank/DDBJ whole genome shotgun (WGS) entry which is preliminary data.</text>
</comment>